<accession>A0ACC3Z0S3</accession>
<name>A0ACC3Z0S3_COLTU</name>
<evidence type="ECO:0000313" key="2">
    <source>
        <dbReference type="Proteomes" id="UP000805649"/>
    </source>
</evidence>
<dbReference type="EMBL" id="VUJX02000004">
    <property type="protein sequence ID" value="KAL0937685.1"/>
    <property type="molecule type" value="Genomic_DNA"/>
</dbReference>
<sequence length="315" mass="35057">MAEAPNMPITHYATPPEQDHLLSPNGDYIYQPWLRWDGQVTEPMYAPSSSENSMNSLSWEAQGHQNHPINTSGVMAEYTRAGLAPRPNDWLPPYQQQQQERQQEHVQLYPNQPSVYGSPPQWQSSECFSHANSPSWHPQSDAHPQQQPEVAPPAANTRAGKKSNGKRPPSNAQQPTKKSRVGNGGNPSPANSSSYDDGAQWVEGDGEDDDKEDDRPTGRDTKKTYRVKNRAAAKRCREKTKQYELDLAAKEKQVTQERLYLDACVAALKNEVLTLKNQILQHGDCDCEIIQGYIARAANGVSSAHRGYSISQPSA</sequence>
<organism evidence="1 2">
    <name type="scientific">Colletotrichum truncatum</name>
    <name type="common">Anthracnose fungus</name>
    <name type="synonym">Colletotrichum capsici</name>
    <dbReference type="NCBI Taxonomy" id="5467"/>
    <lineage>
        <taxon>Eukaryota</taxon>
        <taxon>Fungi</taxon>
        <taxon>Dikarya</taxon>
        <taxon>Ascomycota</taxon>
        <taxon>Pezizomycotina</taxon>
        <taxon>Sordariomycetes</taxon>
        <taxon>Hypocreomycetidae</taxon>
        <taxon>Glomerellales</taxon>
        <taxon>Glomerellaceae</taxon>
        <taxon>Colletotrichum</taxon>
        <taxon>Colletotrichum truncatum species complex</taxon>
    </lineage>
</organism>
<comment type="caution">
    <text evidence="1">The sequence shown here is derived from an EMBL/GenBank/DDBJ whole genome shotgun (WGS) entry which is preliminary data.</text>
</comment>
<gene>
    <name evidence="1" type="ORF">CTRU02_207416</name>
</gene>
<keyword evidence="2" id="KW-1185">Reference proteome</keyword>
<proteinExistence type="predicted"/>
<dbReference type="Proteomes" id="UP000805649">
    <property type="component" value="Unassembled WGS sequence"/>
</dbReference>
<evidence type="ECO:0000313" key="1">
    <source>
        <dbReference type="EMBL" id="KAL0937685.1"/>
    </source>
</evidence>
<reference evidence="1 2" key="1">
    <citation type="journal article" date="2020" name="Phytopathology">
        <title>Genome Sequence Resources of Colletotrichum truncatum, C. plurivorum, C. musicola, and C. sojae: Four Species Pathogenic to Soybean (Glycine max).</title>
        <authorList>
            <person name="Rogerio F."/>
            <person name="Boufleur T.R."/>
            <person name="Ciampi-Guillardi M."/>
            <person name="Sukno S.A."/>
            <person name="Thon M.R."/>
            <person name="Massola Junior N.S."/>
            <person name="Baroncelli R."/>
        </authorList>
    </citation>
    <scope>NUCLEOTIDE SEQUENCE [LARGE SCALE GENOMIC DNA]</scope>
    <source>
        <strain evidence="1 2">CMES1059</strain>
    </source>
</reference>
<protein>
    <submittedName>
        <fullName evidence="1">Basic region leucine zipper</fullName>
    </submittedName>
</protein>